<dbReference type="Proteomes" id="UP000030460">
    <property type="component" value="Unassembled WGS sequence"/>
</dbReference>
<organism evidence="9 10">
    <name type="scientific">Paraburkholderia sacchari</name>
    <dbReference type="NCBI Taxonomy" id="159450"/>
    <lineage>
        <taxon>Bacteria</taxon>
        <taxon>Pseudomonadati</taxon>
        <taxon>Pseudomonadota</taxon>
        <taxon>Betaproteobacteria</taxon>
        <taxon>Burkholderiales</taxon>
        <taxon>Burkholderiaceae</taxon>
        <taxon>Paraburkholderia</taxon>
    </lineage>
</organism>
<gene>
    <name evidence="9" type="ORF">NH14_027580</name>
</gene>
<evidence type="ECO:0000256" key="3">
    <source>
        <dbReference type="ARBA" id="ARBA00022475"/>
    </source>
</evidence>
<dbReference type="PANTHER" id="PTHR23517">
    <property type="entry name" value="RESISTANCE PROTEIN MDTM, PUTATIVE-RELATED-RELATED"/>
    <property type="match status" value="1"/>
</dbReference>
<feature type="transmembrane region" description="Helical" evidence="7">
    <location>
        <begin position="368"/>
        <end position="390"/>
    </location>
</feature>
<reference evidence="9" key="1">
    <citation type="journal article" date="2015" name="Genome Announc.">
        <title>Draft Genome Sequence of the Polyhydroxyalkanoate-Producing Bacterium Burkholderia sacchari LMG 19450 Isolated from Brazilian Sugarcane Plantation Soil.</title>
        <authorList>
            <person name="Alexandrino P.M."/>
            <person name="Mendonca T.T."/>
            <person name="Guaman Bautista L.P."/>
            <person name="Cherix J."/>
            <person name="Lozano-Sakalauskas G.C."/>
            <person name="Fujita A."/>
            <person name="Ramos Filho E."/>
            <person name="Long P."/>
            <person name="Padilla G."/>
            <person name="Taciro M.K."/>
            <person name="Gomez J.G."/>
            <person name="Silva L.F."/>
        </authorList>
    </citation>
    <scope>NUCLEOTIDE SEQUENCE</scope>
    <source>
        <strain evidence="9">LMG 19450</strain>
    </source>
</reference>
<feature type="transmembrane region" description="Helical" evidence="7">
    <location>
        <begin position="214"/>
        <end position="232"/>
    </location>
</feature>
<evidence type="ECO:0000256" key="7">
    <source>
        <dbReference type="SAM" id="Phobius"/>
    </source>
</evidence>
<comment type="caution">
    <text evidence="9">The sequence shown here is derived from an EMBL/GenBank/DDBJ whole genome shotgun (WGS) entry which is preliminary data.</text>
</comment>
<dbReference type="GO" id="GO:0005886">
    <property type="term" value="C:plasma membrane"/>
    <property type="evidence" value="ECO:0007669"/>
    <property type="project" value="UniProtKB-SubCell"/>
</dbReference>
<dbReference type="OrthoDB" id="9775268at2"/>
<feature type="transmembrane region" description="Helical" evidence="7">
    <location>
        <begin position="252"/>
        <end position="271"/>
    </location>
</feature>
<protein>
    <submittedName>
        <fullName evidence="9">MFS transporter</fullName>
    </submittedName>
</protein>
<feature type="transmembrane region" description="Helical" evidence="7">
    <location>
        <begin position="301"/>
        <end position="325"/>
    </location>
</feature>
<dbReference type="Gene3D" id="1.20.1250.20">
    <property type="entry name" value="MFS general substrate transporter like domains"/>
    <property type="match status" value="1"/>
</dbReference>
<dbReference type="PANTHER" id="PTHR23517:SF3">
    <property type="entry name" value="INTEGRAL MEMBRANE TRANSPORT PROTEIN"/>
    <property type="match status" value="1"/>
</dbReference>
<dbReference type="InterPro" id="IPR050171">
    <property type="entry name" value="MFS_Transporters"/>
</dbReference>
<dbReference type="InterPro" id="IPR036259">
    <property type="entry name" value="MFS_trans_sf"/>
</dbReference>
<dbReference type="InterPro" id="IPR011701">
    <property type="entry name" value="MFS"/>
</dbReference>
<evidence type="ECO:0000256" key="6">
    <source>
        <dbReference type="ARBA" id="ARBA00023136"/>
    </source>
</evidence>
<feature type="transmembrane region" description="Helical" evidence="7">
    <location>
        <begin position="53"/>
        <end position="78"/>
    </location>
</feature>
<accession>A0A8T6ZJ56</accession>
<dbReference type="GO" id="GO:0022857">
    <property type="term" value="F:transmembrane transporter activity"/>
    <property type="evidence" value="ECO:0007669"/>
    <property type="project" value="InterPro"/>
</dbReference>
<dbReference type="InterPro" id="IPR005829">
    <property type="entry name" value="Sugar_transporter_CS"/>
</dbReference>
<comment type="subcellular location">
    <subcellularLocation>
        <location evidence="1">Cell membrane</location>
        <topology evidence="1">Multi-pass membrane protein</topology>
    </subcellularLocation>
</comment>
<dbReference type="Pfam" id="PF07690">
    <property type="entry name" value="MFS_1"/>
    <property type="match status" value="1"/>
</dbReference>
<evidence type="ECO:0000259" key="8">
    <source>
        <dbReference type="PROSITE" id="PS50850"/>
    </source>
</evidence>
<dbReference type="PROSITE" id="PS00216">
    <property type="entry name" value="SUGAR_TRANSPORT_1"/>
    <property type="match status" value="1"/>
</dbReference>
<reference evidence="9" key="2">
    <citation type="submission" date="2020-04" db="EMBL/GenBank/DDBJ databases">
        <authorList>
            <person name="Alexandrino P."/>
            <person name="Mendonca T."/>
            <person name="Guaman L."/>
            <person name="Cherix J."/>
            <person name="Lozano-Sakalauskas G."/>
            <person name="Fujita A."/>
            <person name="Filho E.R."/>
            <person name="Long P."/>
            <person name="Padilla G."/>
            <person name="Taciro M.K."/>
            <person name="Gomez J.G."/>
            <person name="Silva L.F."/>
            <person name="Torres M."/>
        </authorList>
    </citation>
    <scope>NUCLEOTIDE SEQUENCE</scope>
    <source>
        <strain evidence="9">LMG 19450</strain>
    </source>
</reference>
<evidence type="ECO:0000313" key="10">
    <source>
        <dbReference type="Proteomes" id="UP000030460"/>
    </source>
</evidence>
<dbReference type="InterPro" id="IPR020846">
    <property type="entry name" value="MFS_dom"/>
</dbReference>
<feature type="transmembrane region" description="Helical" evidence="7">
    <location>
        <begin position="85"/>
        <end position="104"/>
    </location>
</feature>
<proteinExistence type="predicted"/>
<keyword evidence="10" id="KW-1185">Reference proteome</keyword>
<keyword evidence="4 7" id="KW-0812">Transmembrane</keyword>
<evidence type="ECO:0000256" key="1">
    <source>
        <dbReference type="ARBA" id="ARBA00004651"/>
    </source>
</evidence>
<keyword evidence="3" id="KW-1003">Cell membrane</keyword>
<feature type="transmembrane region" description="Helical" evidence="7">
    <location>
        <begin position="337"/>
        <end position="356"/>
    </location>
</feature>
<dbReference type="EMBL" id="JTDB02000010">
    <property type="protein sequence ID" value="NLP64836.1"/>
    <property type="molecule type" value="Genomic_DNA"/>
</dbReference>
<feature type="transmembrane region" description="Helical" evidence="7">
    <location>
        <begin position="176"/>
        <end position="193"/>
    </location>
</feature>
<keyword evidence="6 7" id="KW-0472">Membrane</keyword>
<feature type="transmembrane region" description="Helical" evidence="7">
    <location>
        <begin position="110"/>
        <end position="132"/>
    </location>
</feature>
<dbReference type="SUPFAM" id="SSF103473">
    <property type="entry name" value="MFS general substrate transporter"/>
    <property type="match status" value="1"/>
</dbReference>
<feature type="domain" description="Major facilitator superfamily (MFS) profile" evidence="8">
    <location>
        <begin position="1"/>
        <end position="398"/>
    </location>
</feature>
<sequence>MSMGSTSDGLGENNWAKSIVLVSGPALVTLVPMAAAPAMPAMAAHFAHGTDGALFAQLVMTVPAVALILCAPLAGIVAEIVGRRLVMMVGLLSFVLAGTAVLFLDSPTALIVSRLLLGAAGGAIQTCCLSLVGDYPTGGHRERLLGFMVAASSATAMVALMAGGHLVDRAGWRTPFALYAFGVPFLLMAPFCIKAHKHIATSEHNIFSPFRTMWPIYLLASALTIGMFMPSIQGPFLLQEQGVGSAEVQGTVTAACALVAALAAASFGFIGRFLGSRGVLMLTTVCFGVGALGMSLAHGAFLIGCASAVMGIGAGLVEATCATMIMSRAPLSMRSRATGLLLSAIFLGQFLNPWVVGPIRVLCGIDKAFMVVGILFLCLAGMILMGRTFWGPWRGERAVRA</sequence>
<evidence type="ECO:0000256" key="2">
    <source>
        <dbReference type="ARBA" id="ARBA00022448"/>
    </source>
</evidence>
<evidence type="ECO:0000256" key="4">
    <source>
        <dbReference type="ARBA" id="ARBA00022692"/>
    </source>
</evidence>
<evidence type="ECO:0000256" key="5">
    <source>
        <dbReference type="ARBA" id="ARBA00022989"/>
    </source>
</evidence>
<name>A0A8T6ZJ56_9BURK</name>
<feature type="transmembrane region" description="Helical" evidence="7">
    <location>
        <begin position="144"/>
        <end position="164"/>
    </location>
</feature>
<evidence type="ECO:0000313" key="9">
    <source>
        <dbReference type="EMBL" id="NLP64836.1"/>
    </source>
</evidence>
<keyword evidence="5 7" id="KW-1133">Transmembrane helix</keyword>
<dbReference type="AlphaFoldDB" id="A0A8T6ZJ56"/>
<feature type="transmembrane region" description="Helical" evidence="7">
    <location>
        <begin position="278"/>
        <end position="295"/>
    </location>
</feature>
<keyword evidence="2" id="KW-0813">Transport</keyword>
<dbReference type="PROSITE" id="PS50850">
    <property type="entry name" value="MFS"/>
    <property type="match status" value="1"/>
</dbReference>